<organism evidence="5 6">
    <name type="scientific">Arabis nemorensis</name>
    <dbReference type="NCBI Taxonomy" id="586526"/>
    <lineage>
        <taxon>Eukaryota</taxon>
        <taxon>Viridiplantae</taxon>
        <taxon>Streptophyta</taxon>
        <taxon>Embryophyta</taxon>
        <taxon>Tracheophyta</taxon>
        <taxon>Spermatophyta</taxon>
        <taxon>Magnoliopsida</taxon>
        <taxon>eudicotyledons</taxon>
        <taxon>Gunneridae</taxon>
        <taxon>Pentapetalae</taxon>
        <taxon>rosids</taxon>
        <taxon>malvids</taxon>
        <taxon>Brassicales</taxon>
        <taxon>Brassicaceae</taxon>
        <taxon>Arabideae</taxon>
        <taxon>Arabis</taxon>
    </lineage>
</organism>
<dbReference type="OrthoDB" id="1738872at2759"/>
<dbReference type="EMBL" id="CABITT030000003">
    <property type="protein sequence ID" value="VVA98446.1"/>
    <property type="molecule type" value="Genomic_DNA"/>
</dbReference>
<dbReference type="Pfam" id="PF08263">
    <property type="entry name" value="LRRNT_2"/>
    <property type="match status" value="1"/>
</dbReference>
<protein>
    <recommendedName>
        <fullName evidence="4">Leucine-rich repeat-containing N-terminal plant-type domain-containing protein</fullName>
    </recommendedName>
</protein>
<dbReference type="InterPro" id="IPR013210">
    <property type="entry name" value="LRR_N_plant-typ"/>
</dbReference>
<comment type="caution">
    <text evidence="5">The sequence shown here is derived from an EMBL/GenBank/DDBJ whole genome shotgun (WGS) entry which is preliminary data.</text>
</comment>
<gene>
    <name evidence="5" type="ORF">ANE_LOCUS8891</name>
</gene>
<dbReference type="Gene3D" id="3.80.10.10">
    <property type="entry name" value="Ribonuclease Inhibitor"/>
    <property type="match status" value="1"/>
</dbReference>
<evidence type="ECO:0000256" key="3">
    <source>
        <dbReference type="SAM" id="SignalP"/>
    </source>
</evidence>
<name>A0A565BC92_9BRAS</name>
<feature type="chain" id="PRO_5022125997" description="Leucine-rich repeat-containing N-terminal plant-type domain-containing protein" evidence="3">
    <location>
        <begin position="24"/>
        <end position="130"/>
    </location>
</feature>
<dbReference type="InterPro" id="IPR032675">
    <property type="entry name" value="LRR_dom_sf"/>
</dbReference>
<dbReference type="AlphaFoldDB" id="A0A565BC92"/>
<evidence type="ECO:0000256" key="1">
    <source>
        <dbReference type="ARBA" id="ARBA00022614"/>
    </source>
</evidence>
<keyword evidence="2" id="KW-0677">Repeat</keyword>
<accession>A0A565BC92</accession>
<keyword evidence="3" id="KW-0732">Signal</keyword>
<sequence>MKRKVLLGQYLIWVMLLLGKLHGYKSCIQKERKALLELKKYIISITEEDQTDCVLLTWTNDSKIDCCRWEGLKCNRTSGRVMEIVFGGLYLKESSLLNLSLLHPFEELQLLDSTDYEDKGFSGLFDDVEG</sequence>
<keyword evidence="6" id="KW-1185">Reference proteome</keyword>
<proteinExistence type="predicted"/>
<feature type="domain" description="Leucine-rich repeat-containing N-terminal plant-type" evidence="4">
    <location>
        <begin position="29"/>
        <end position="75"/>
    </location>
</feature>
<evidence type="ECO:0000259" key="4">
    <source>
        <dbReference type="Pfam" id="PF08263"/>
    </source>
</evidence>
<reference evidence="5" key="1">
    <citation type="submission" date="2019-07" db="EMBL/GenBank/DDBJ databases">
        <authorList>
            <person name="Dittberner H."/>
        </authorList>
    </citation>
    <scope>NUCLEOTIDE SEQUENCE [LARGE SCALE GENOMIC DNA]</scope>
</reference>
<evidence type="ECO:0000256" key="2">
    <source>
        <dbReference type="ARBA" id="ARBA00022737"/>
    </source>
</evidence>
<keyword evidence="1" id="KW-0433">Leucine-rich repeat</keyword>
<evidence type="ECO:0000313" key="5">
    <source>
        <dbReference type="EMBL" id="VVA98446.1"/>
    </source>
</evidence>
<feature type="signal peptide" evidence="3">
    <location>
        <begin position="1"/>
        <end position="23"/>
    </location>
</feature>
<dbReference type="Proteomes" id="UP000489600">
    <property type="component" value="Unassembled WGS sequence"/>
</dbReference>
<evidence type="ECO:0000313" key="6">
    <source>
        <dbReference type="Proteomes" id="UP000489600"/>
    </source>
</evidence>